<dbReference type="PANTHER" id="PTHR42852:SF6">
    <property type="entry name" value="THIOL:DISULFIDE INTERCHANGE PROTEIN DSBE"/>
    <property type="match status" value="1"/>
</dbReference>
<dbReference type="RefSeq" id="WP_243326021.1">
    <property type="nucleotide sequence ID" value="NZ_JAKZMM010000038.1"/>
</dbReference>
<name>A0ABT0C3M4_9BACT</name>
<gene>
    <name evidence="7" type="ORF">MUN53_13515</name>
</gene>
<dbReference type="Gene3D" id="3.40.30.10">
    <property type="entry name" value="Glutaredoxin"/>
    <property type="match status" value="1"/>
</dbReference>
<protein>
    <submittedName>
        <fullName evidence="7">AhpC/TSA family protein</fullName>
    </submittedName>
</protein>
<dbReference type="InterPro" id="IPR036249">
    <property type="entry name" value="Thioredoxin-like_sf"/>
</dbReference>
<evidence type="ECO:0000256" key="3">
    <source>
        <dbReference type="ARBA" id="ARBA00023157"/>
    </source>
</evidence>
<dbReference type="SUPFAM" id="SSF52833">
    <property type="entry name" value="Thioredoxin-like"/>
    <property type="match status" value="1"/>
</dbReference>
<evidence type="ECO:0000256" key="5">
    <source>
        <dbReference type="SAM" id="SignalP"/>
    </source>
</evidence>
<accession>A0ABT0C3M4</accession>
<evidence type="ECO:0000313" key="8">
    <source>
        <dbReference type="Proteomes" id="UP001165444"/>
    </source>
</evidence>
<evidence type="ECO:0000313" key="7">
    <source>
        <dbReference type="EMBL" id="MCJ2381613.1"/>
    </source>
</evidence>
<dbReference type="InterPro" id="IPR025380">
    <property type="entry name" value="DUF4369"/>
</dbReference>
<organism evidence="7 8">
    <name type="scientific">Parabacteroides faecalis</name>
    <dbReference type="NCBI Taxonomy" id="2924040"/>
    <lineage>
        <taxon>Bacteria</taxon>
        <taxon>Pseudomonadati</taxon>
        <taxon>Bacteroidota</taxon>
        <taxon>Bacteroidia</taxon>
        <taxon>Bacteroidales</taxon>
        <taxon>Tannerellaceae</taxon>
        <taxon>Parabacteroides</taxon>
    </lineage>
</organism>
<dbReference type="PANTHER" id="PTHR42852">
    <property type="entry name" value="THIOL:DISULFIDE INTERCHANGE PROTEIN DSBE"/>
    <property type="match status" value="1"/>
</dbReference>
<evidence type="ECO:0000256" key="4">
    <source>
        <dbReference type="ARBA" id="ARBA00023284"/>
    </source>
</evidence>
<keyword evidence="3" id="KW-1015">Disulfide bond</keyword>
<dbReference type="InterPro" id="IPR000866">
    <property type="entry name" value="AhpC/TSA"/>
</dbReference>
<evidence type="ECO:0000256" key="2">
    <source>
        <dbReference type="ARBA" id="ARBA00022748"/>
    </source>
</evidence>
<dbReference type="InterPro" id="IPR017937">
    <property type="entry name" value="Thioredoxin_CS"/>
</dbReference>
<evidence type="ECO:0000259" key="6">
    <source>
        <dbReference type="PROSITE" id="PS51352"/>
    </source>
</evidence>
<dbReference type="PROSITE" id="PS51352">
    <property type="entry name" value="THIOREDOXIN_2"/>
    <property type="match status" value="1"/>
</dbReference>
<proteinExistence type="predicted"/>
<reference evidence="7 8" key="1">
    <citation type="submission" date="2022-03" db="EMBL/GenBank/DDBJ databases">
        <title>Parabacteroides sp. nov. isolated from swine feces.</title>
        <authorList>
            <person name="Bak J.E."/>
        </authorList>
    </citation>
    <scope>NUCLEOTIDE SEQUENCE [LARGE SCALE GENOMIC DNA]</scope>
    <source>
        <strain evidence="7 8">AGMB00274</strain>
    </source>
</reference>
<evidence type="ECO:0000256" key="1">
    <source>
        <dbReference type="ARBA" id="ARBA00004196"/>
    </source>
</evidence>
<dbReference type="Pfam" id="PF14289">
    <property type="entry name" value="DUF4369"/>
    <property type="match status" value="1"/>
</dbReference>
<comment type="caution">
    <text evidence="7">The sequence shown here is derived from an EMBL/GenBank/DDBJ whole genome shotgun (WGS) entry which is preliminary data.</text>
</comment>
<dbReference type="EMBL" id="JAKZMM010000038">
    <property type="protein sequence ID" value="MCJ2381613.1"/>
    <property type="molecule type" value="Genomic_DNA"/>
</dbReference>
<sequence>MKKLSTFLSGAMAILLAGSACTQRPSNTYVVHGILPDSTYNGDTIYLYDQASNQKIDSAVITNNSFTCTGQVDSVRIIYTVIPHKYTTFILEPGEISIDLSKPNQPSGTPLNDEYNRLTQMNDSTQQILIKEVTAFRNSLDVPESEKIIQARAYMNEHFIPAWAESIYDFIQRNPDNLVGKSAFLTLHSMYFSPEQIMGGARLLGEKMRKDNDVQERVQQVEASLNTAVGKPFVDFKAERPDGSEASLSDYVGRGYKFVLVDFWASWCGPCREEIPNIAQVYAKYKNQGLEVLSVAVWDEKEKSIQAIEELKMTWPQLVNAQKQPFALYGFDYVPLIILFAPDGTILARDLRGEVLEAKIKEVLTKK</sequence>
<keyword evidence="5" id="KW-0732">Signal</keyword>
<feature type="signal peptide" evidence="5">
    <location>
        <begin position="1"/>
        <end position="22"/>
    </location>
</feature>
<keyword evidence="4" id="KW-0676">Redox-active center</keyword>
<keyword evidence="8" id="KW-1185">Reference proteome</keyword>
<dbReference type="InterPro" id="IPR013766">
    <property type="entry name" value="Thioredoxin_domain"/>
</dbReference>
<dbReference type="InterPro" id="IPR050553">
    <property type="entry name" value="Thioredoxin_ResA/DsbE_sf"/>
</dbReference>
<dbReference type="PROSITE" id="PS00194">
    <property type="entry name" value="THIOREDOXIN_1"/>
    <property type="match status" value="1"/>
</dbReference>
<comment type="subcellular location">
    <subcellularLocation>
        <location evidence="1">Cell envelope</location>
    </subcellularLocation>
</comment>
<feature type="domain" description="Thioredoxin" evidence="6">
    <location>
        <begin position="227"/>
        <end position="367"/>
    </location>
</feature>
<dbReference type="Proteomes" id="UP001165444">
    <property type="component" value="Unassembled WGS sequence"/>
</dbReference>
<dbReference type="PROSITE" id="PS51257">
    <property type="entry name" value="PROKAR_LIPOPROTEIN"/>
    <property type="match status" value="1"/>
</dbReference>
<dbReference type="Pfam" id="PF00578">
    <property type="entry name" value="AhpC-TSA"/>
    <property type="match status" value="1"/>
</dbReference>
<dbReference type="CDD" id="cd02966">
    <property type="entry name" value="TlpA_like_family"/>
    <property type="match status" value="1"/>
</dbReference>
<keyword evidence="2" id="KW-0201">Cytochrome c-type biogenesis</keyword>
<feature type="chain" id="PRO_5045366148" evidence="5">
    <location>
        <begin position="23"/>
        <end position="367"/>
    </location>
</feature>